<dbReference type="PROSITE" id="PS50109">
    <property type="entry name" value="HIS_KIN"/>
    <property type="match status" value="1"/>
</dbReference>
<dbReference type="PANTHER" id="PTHR45339:SF1">
    <property type="entry name" value="HYBRID SIGNAL TRANSDUCTION HISTIDINE KINASE J"/>
    <property type="match status" value="1"/>
</dbReference>
<protein>
    <recommendedName>
        <fullName evidence="15">Sensory/regulatory protein RpfC</fullName>
        <ecNumber evidence="3">2.7.13.3</ecNumber>
    </recommendedName>
</protein>
<feature type="domain" description="Response regulatory" evidence="19">
    <location>
        <begin position="480"/>
        <end position="597"/>
    </location>
</feature>
<dbReference type="RefSeq" id="WP_187479443.1">
    <property type="nucleotide sequence ID" value="NZ_CP060697.1"/>
</dbReference>
<proteinExistence type="predicted"/>
<evidence type="ECO:0000313" key="20">
    <source>
        <dbReference type="EMBL" id="QNM82488.1"/>
    </source>
</evidence>
<feature type="transmembrane region" description="Helical" evidence="17">
    <location>
        <begin position="188"/>
        <end position="207"/>
    </location>
</feature>
<dbReference type="InterPro" id="IPR005467">
    <property type="entry name" value="His_kinase_dom"/>
</dbReference>
<accession>A0A7G9L1I9</accession>
<evidence type="ECO:0000313" key="21">
    <source>
        <dbReference type="Proteomes" id="UP000515861"/>
    </source>
</evidence>
<evidence type="ECO:0000259" key="18">
    <source>
        <dbReference type="PROSITE" id="PS50109"/>
    </source>
</evidence>
<comment type="subunit">
    <text evidence="14">At low DSF concentrations, interacts with RpfF.</text>
</comment>
<dbReference type="Gene3D" id="3.30.565.10">
    <property type="entry name" value="Histidine kinase-like ATPase, C-terminal domain"/>
    <property type="match status" value="1"/>
</dbReference>
<dbReference type="EC" id="2.7.13.3" evidence="3"/>
<dbReference type="Proteomes" id="UP000515861">
    <property type="component" value="Chromosome"/>
</dbReference>
<dbReference type="SUPFAM" id="SSF55874">
    <property type="entry name" value="ATPase domain of HSP90 chaperone/DNA topoisomerase II/histidine kinase"/>
    <property type="match status" value="1"/>
</dbReference>
<dbReference type="InterPro" id="IPR011006">
    <property type="entry name" value="CheY-like_superfamily"/>
</dbReference>
<dbReference type="CDD" id="cd16922">
    <property type="entry name" value="HATPase_EvgS-ArcB-TorS-like"/>
    <property type="match status" value="1"/>
</dbReference>
<comment type="subcellular location">
    <subcellularLocation>
        <location evidence="2">Cell membrane</location>
        <topology evidence="2">Multi-pass membrane protein</topology>
    </subcellularLocation>
</comment>
<keyword evidence="21" id="KW-1185">Reference proteome</keyword>
<keyword evidence="7 17" id="KW-0812">Transmembrane</keyword>
<comment type="catalytic activity">
    <reaction evidence="1">
        <text>ATP + protein L-histidine = ADP + protein N-phospho-L-histidine.</text>
        <dbReference type="EC" id="2.7.13.3"/>
    </reaction>
</comment>
<dbReference type="InterPro" id="IPR036641">
    <property type="entry name" value="HPT_dom_sf"/>
</dbReference>
<dbReference type="Gene3D" id="1.20.120.160">
    <property type="entry name" value="HPT domain"/>
    <property type="match status" value="1"/>
</dbReference>
<keyword evidence="6" id="KW-0808">Transferase</keyword>
<evidence type="ECO:0000256" key="1">
    <source>
        <dbReference type="ARBA" id="ARBA00000085"/>
    </source>
</evidence>
<dbReference type="GO" id="GO:0005886">
    <property type="term" value="C:plasma membrane"/>
    <property type="evidence" value="ECO:0007669"/>
    <property type="project" value="UniProtKB-SubCell"/>
</dbReference>
<dbReference type="SUPFAM" id="SSF52172">
    <property type="entry name" value="CheY-like"/>
    <property type="match status" value="1"/>
</dbReference>
<evidence type="ECO:0000256" key="8">
    <source>
        <dbReference type="ARBA" id="ARBA00022741"/>
    </source>
</evidence>
<keyword evidence="9" id="KW-0418">Kinase</keyword>
<dbReference type="GO" id="GO:0000155">
    <property type="term" value="F:phosphorelay sensor kinase activity"/>
    <property type="evidence" value="ECO:0007669"/>
    <property type="project" value="InterPro"/>
</dbReference>
<evidence type="ECO:0000256" key="2">
    <source>
        <dbReference type="ARBA" id="ARBA00004651"/>
    </source>
</evidence>
<dbReference type="Gene3D" id="3.40.50.2300">
    <property type="match status" value="1"/>
</dbReference>
<dbReference type="PANTHER" id="PTHR45339">
    <property type="entry name" value="HYBRID SIGNAL TRANSDUCTION HISTIDINE KINASE J"/>
    <property type="match status" value="1"/>
</dbReference>
<dbReference type="GO" id="GO:0005524">
    <property type="term" value="F:ATP binding"/>
    <property type="evidence" value="ECO:0007669"/>
    <property type="project" value="UniProtKB-KW"/>
</dbReference>
<dbReference type="AlphaFoldDB" id="A0A7G9L1I9"/>
<dbReference type="SUPFAM" id="SSF47384">
    <property type="entry name" value="Homodimeric domain of signal transducing histidine kinase"/>
    <property type="match status" value="1"/>
</dbReference>
<dbReference type="SMART" id="SM00388">
    <property type="entry name" value="HisKA"/>
    <property type="match status" value="1"/>
</dbReference>
<dbReference type="SMART" id="SM00387">
    <property type="entry name" value="HATPase_c"/>
    <property type="match status" value="1"/>
</dbReference>
<feature type="modified residue" description="4-aspartylphosphate" evidence="16">
    <location>
        <position position="529"/>
    </location>
</feature>
<dbReference type="InterPro" id="IPR008207">
    <property type="entry name" value="Sig_transdc_His_kin_Hpt_dom"/>
</dbReference>
<evidence type="ECO:0000256" key="16">
    <source>
        <dbReference type="PROSITE-ProRule" id="PRU00169"/>
    </source>
</evidence>
<keyword evidence="13 17" id="KW-0472">Membrane</keyword>
<dbReference type="InterPro" id="IPR001789">
    <property type="entry name" value="Sig_transdc_resp-reg_receiver"/>
</dbReference>
<reference evidence="20 21" key="1">
    <citation type="submission" date="2020-08" db="EMBL/GenBank/DDBJ databases">
        <title>Sphingomonas sp. sand1-3 16S ribosomal RNA gene Genome sequencing and assembly.</title>
        <authorList>
            <person name="Kang M."/>
        </authorList>
    </citation>
    <scope>NUCLEOTIDE SEQUENCE [LARGE SCALE GENOMIC DNA]</scope>
    <source>
        <strain evidence="21">sand1-3</strain>
    </source>
</reference>
<evidence type="ECO:0000256" key="5">
    <source>
        <dbReference type="ARBA" id="ARBA00022553"/>
    </source>
</evidence>
<evidence type="ECO:0000256" key="9">
    <source>
        <dbReference type="ARBA" id="ARBA00022777"/>
    </source>
</evidence>
<dbReference type="Pfam" id="PF00072">
    <property type="entry name" value="Response_reg"/>
    <property type="match status" value="1"/>
</dbReference>
<dbReference type="CDD" id="cd17546">
    <property type="entry name" value="REC_hyHK_CKI1_RcsC-like"/>
    <property type="match status" value="1"/>
</dbReference>
<dbReference type="FunFam" id="3.30.565.10:FF:000010">
    <property type="entry name" value="Sensor histidine kinase RcsC"/>
    <property type="match status" value="1"/>
</dbReference>
<keyword evidence="5 16" id="KW-0597">Phosphoprotein</keyword>
<evidence type="ECO:0000256" key="3">
    <source>
        <dbReference type="ARBA" id="ARBA00012438"/>
    </source>
</evidence>
<sequence>MSDLAVPPETPVARFPIRIITAGVVAMLIIAIASAVTTWAVGERIRFIGRSQVEVINASERLQRQNELLQLLADVAISTGEPRYARRYDRLRIDVAETASHLEESIQLPENRDAFSLIENAQDGITEVERSAVRAALAGRRAEARTILASSDYEQRLAESQKLLSDIQNRSRAFVTASRAQTDSYLKLNFFVSLFALIVIGIAWGFLVRPARAWGRALQQAQRAAEDAARAKSDFLAVMSHEIRTPLNGIIGFADLLLDSKSLKTGDRHYVELIEDAGTMLLTVVNDLLDFSKIEAGKIELSPEPFAIEMMVDNSVSIVRGTADAKALDLRVDLDARLATYYLGDSDRIRQVLLNLLNNAVKFTSTGSVVLNVALRASADGADRIRFSVTDTGEGIETAQQAQLFQPFVQAEASITRRFGGTGLGLSISKRLVEQMGGEIDFTSALGRGSCFWFDLTLPRTTEPEFQSAHEPVAASRPAAILVAEDLPMNQELARAVIERGGHPVDIARDGVEAVRAVQDKAYDLVLMDIQMPNMDGISATRAIRALDPPARDIPILAMTANVLPEQVREFLAAGMNGHVAKPIRQRELHSAIAAVIAGRAAVAAPAADASQAIFDDDIFSGVLESLPPASLEKHLDALQAQIDAVVAAAPGDAGLEATAHKIVSQAGMLGLPRLSQAAREVETAARDGTDAGPALDAFRTASGDLESALRPRLAAAKKDG</sequence>
<dbReference type="FunFam" id="1.10.287.130:FF:000002">
    <property type="entry name" value="Two-component osmosensing histidine kinase"/>
    <property type="match status" value="1"/>
</dbReference>
<keyword evidence="4" id="KW-1003">Cell membrane</keyword>
<dbReference type="Pfam" id="PF00512">
    <property type="entry name" value="HisKA"/>
    <property type="match status" value="1"/>
</dbReference>
<dbReference type="SMART" id="SM00448">
    <property type="entry name" value="REC"/>
    <property type="match status" value="1"/>
</dbReference>
<keyword evidence="12" id="KW-0902">Two-component regulatory system</keyword>
<evidence type="ECO:0000256" key="12">
    <source>
        <dbReference type="ARBA" id="ARBA00023012"/>
    </source>
</evidence>
<gene>
    <name evidence="20" type="ORF">H8M03_10825</name>
</gene>
<dbReference type="InterPro" id="IPR003661">
    <property type="entry name" value="HisK_dim/P_dom"/>
</dbReference>
<dbReference type="PRINTS" id="PR00344">
    <property type="entry name" value="BCTRLSENSOR"/>
</dbReference>
<evidence type="ECO:0000256" key="15">
    <source>
        <dbReference type="ARBA" id="ARBA00068150"/>
    </source>
</evidence>
<dbReference type="InterPro" id="IPR036097">
    <property type="entry name" value="HisK_dim/P_sf"/>
</dbReference>
<evidence type="ECO:0000256" key="7">
    <source>
        <dbReference type="ARBA" id="ARBA00022692"/>
    </source>
</evidence>
<evidence type="ECO:0000256" key="10">
    <source>
        <dbReference type="ARBA" id="ARBA00022840"/>
    </source>
</evidence>
<evidence type="ECO:0000256" key="11">
    <source>
        <dbReference type="ARBA" id="ARBA00022989"/>
    </source>
</evidence>
<dbReference type="SUPFAM" id="SSF47226">
    <property type="entry name" value="Histidine-containing phosphotransfer domain, HPT domain"/>
    <property type="match status" value="1"/>
</dbReference>
<evidence type="ECO:0000256" key="4">
    <source>
        <dbReference type="ARBA" id="ARBA00022475"/>
    </source>
</evidence>
<keyword evidence="11 17" id="KW-1133">Transmembrane helix</keyword>
<dbReference type="CDD" id="cd00088">
    <property type="entry name" value="HPT"/>
    <property type="match status" value="1"/>
</dbReference>
<organism evidence="20 21">
    <name type="scientific">Sphingomonas sabuli</name>
    <dbReference type="NCBI Taxonomy" id="2764186"/>
    <lineage>
        <taxon>Bacteria</taxon>
        <taxon>Pseudomonadati</taxon>
        <taxon>Pseudomonadota</taxon>
        <taxon>Alphaproteobacteria</taxon>
        <taxon>Sphingomonadales</taxon>
        <taxon>Sphingomonadaceae</taxon>
        <taxon>Sphingomonas</taxon>
    </lineage>
</organism>
<dbReference type="InterPro" id="IPR036890">
    <property type="entry name" value="HATPase_C_sf"/>
</dbReference>
<dbReference type="Pfam" id="PF01627">
    <property type="entry name" value="Hpt"/>
    <property type="match status" value="1"/>
</dbReference>
<evidence type="ECO:0000256" key="13">
    <source>
        <dbReference type="ARBA" id="ARBA00023136"/>
    </source>
</evidence>
<dbReference type="Pfam" id="PF02518">
    <property type="entry name" value="HATPase_c"/>
    <property type="match status" value="1"/>
</dbReference>
<evidence type="ECO:0000259" key="19">
    <source>
        <dbReference type="PROSITE" id="PS50110"/>
    </source>
</evidence>
<dbReference type="CDD" id="cd00082">
    <property type="entry name" value="HisKA"/>
    <property type="match status" value="1"/>
</dbReference>
<evidence type="ECO:0000256" key="17">
    <source>
        <dbReference type="SAM" id="Phobius"/>
    </source>
</evidence>
<dbReference type="InterPro" id="IPR004358">
    <property type="entry name" value="Sig_transdc_His_kin-like_C"/>
</dbReference>
<keyword evidence="10" id="KW-0067">ATP-binding</keyword>
<dbReference type="KEGG" id="ssau:H8M03_10825"/>
<evidence type="ECO:0000256" key="6">
    <source>
        <dbReference type="ARBA" id="ARBA00022679"/>
    </source>
</evidence>
<dbReference type="PROSITE" id="PS50110">
    <property type="entry name" value="RESPONSE_REGULATORY"/>
    <property type="match status" value="1"/>
</dbReference>
<dbReference type="Gene3D" id="1.10.287.130">
    <property type="match status" value="1"/>
</dbReference>
<dbReference type="EMBL" id="CP060697">
    <property type="protein sequence ID" value="QNM82488.1"/>
    <property type="molecule type" value="Genomic_DNA"/>
</dbReference>
<keyword evidence="8" id="KW-0547">Nucleotide-binding</keyword>
<feature type="transmembrane region" description="Helical" evidence="17">
    <location>
        <begin position="20"/>
        <end position="41"/>
    </location>
</feature>
<name>A0A7G9L1I9_9SPHN</name>
<evidence type="ECO:0000256" key="14">
    <source>
        <dbReference type="ARBA" id="ARBA00064003"/>
    </source>
</evidence>
<feature type="domain" description="Histidine kinase" evidence="18">
    <location>
        <begin position="238"/>
        <end position="460"/>
    </location>
</feature>
<dbReference type="InterPro" id="IPR003594">
    <property type="entry name" value="HATPase_dom"/>
</dbReference>